<accession>G1D5F4</accession>
<reference evidence="1 2" key="1">
    <citation type="journal article" date="2011" name="PLoS ONE">
        <title>Cluster K Mycobacteriophages: Insights into the Evolutionary Origins of Mycobacteriophage TM4.</title>
        <authorList>
            <person name="Pope W.H."/>
            <person name="Ferreira C.M."/>
            <person name="Jacobs-Sera D."/>
            <person name="Benjamin R.C."/>
            <person name="Davis A.J."/>
            <person name="Dejong R.J."/>
            <person name="Elgin S.C."/>
            <person name="Guilfoile F.R."/>
            <person name="Forsyth M.H."/>
            <person name="Harris A.D."/>
            <person name="Harvey S.E."/>
            <person name="Hughes L.E."/>
            <person name="Hynes P.M."/>
            <person name="Jackson A.S."/>
            <person name="Jalal M.D."/>
            <person name="Macmurray E.A."/>
            <person name="Manley C.M."/>
            <person name="McDonough M.J."/>
            <person name="Mosier J.L."/>
            <person name="Osterbann L.J."/>
            <person name="Rabinowitz H.S."/>
            <person name="Rhyan C.N."/>
            <person name="Russell D.A."/>
            <person name="Saha M.S."/>
            <person name="Shaffer C.D."/>
            <person name="Simon S.E."/>
            <person name="Sims E.F."/>
            <person name="Tovar I.G."/>
            <person name="Weisser E.G."/>
            <person name="Wertz J.T."/>
            <person name="Weston-Hafer K.A."/>
            <person name="Williamson K.E."/>
            <person name="Zhang B."/>
            <person name="Cresawn S.G."/>
            <person name="Jain P."/>
            <person name="Piuri M."/>
            <person name="Jacobs W.R.Jr."/>
            <person name="Hendrix R.W."/>
            <person name="Hatfull G.F."/>
        </authorList>
    </citation>
    <scope>NUCLEOTIDE SEQUENCE [LARGE SCALE GENOMIC DNA]</scope>
    <source>
        <strain evidence="1">Rey</strain>
    </source>
</reference>
<dbReference type="Proteomes" id="UP000008418">
    <property type="component" value="Segment"/>
</dbReference>
<dbReference type="EMBL" id="JF937105">
    <property type="protein sequence ID" value="AEK10003.1"/>
    <property type="molecule type" value="Genomic_DNA"/>
</dbReference>
<sequence length="20" mass="2384">MAIVATYILIIFILYRVFSH</sequence>
<evidence type="ECO:0000313" key="1">
    <source>
        <dbReference type="EMBL" id="AEK10003.1"/>
    </source>
</evidence>
<gene>
    <name evidence="1" type="primary">92</name>
    <name evidence="1" type="ORF">PBI_REY_92</name>
</gene>
<dbReference type="GeneID" id="40081004"/>
<keyword evidence="2" id="KW-1185">Reference proteome</keyword>
<evidence type="ECO:0000313" key="2">
    <source>
        <dbReference type="Proteomes" id="UP000008418"/>
    </source>
</evidence>
<dbReference type="KEGG" id="vg:40081004"/>
<organism evidence="1 2">
    <name type="scientific">Mycobacterium phage Rey</name>
    <dbReference type="NCBI Taxonomy" id="1034115"/>
    <lineage>
        <taxon>Viruses</taxon>
        <taxon>Duplodnaviria</taxon>
        <taxon>Heunggongvirae</taxon>
        <taxon>Uroviricota</taxon>
        <taxon>Caudoviricetes</taxon>
        <taxon>Vilmaviridae</taxon>
        <taxon>Mclasvirinae</taxon>
        <taxon>Reyvirus</taxon>
        <taxon>Reyvirus rey</taxon>
    </lineage>
</organism>
<dbReference type="RefSeq" id="YP_009605082.1">
    <property type="nucleotide sequence ID" value="NC_041971.1"/>
</dbReference>
<name>G1D5F4_9CAUD</name>
<protein>
    <submittedName>
        <fullName evidence="1">Uncharacterized protein</fullName>
    </submittedName>
</protein>
<proteinExistence type="predicted"/>